<proteinExistence type="predicted"/>
<dbReference type="PANTHER" id="PTHR30055">
    <property type="entry name" value="HTH-TYPE TRANSCRIPTIONAL REGULATOR RUTR"/>
    <property type="match status" value="1"/>
</dbReference>
<evidence type="ECO:0000256" key="2">
    <source>
        <dbReference type="ARBA" id="ARBA00023015"/>
    </source>
</evidence>
<accession>A0A917U4Z9</accession>
<dbReference type="Proteomes" id="UP000642070">
    <property type="component" value="Unassembled WGS sequence"/>
</dbReference>
<dbReference type="Pfam" id="PF17932">
    <property type="entry name" value="TetR_C_24"/>
    <property type="match status" value="1"/>
</dbReference>
<keyword evidence="3 5" id="KW-0238">DNA-binding</keyword>
<keyword evidence="8" id="KW-1185">Reference proteome</keyword>
<dbReference type="PANTHER" id="PTHR30055:SF175">
    <property type="entry name" value="HTH-TYPE TRANSCRIPTIONAL REPRESSOR KSTR2"/>
    <property type="match status" value="1"/>
</dbReference>
<sequence>MRNREKAPYHARREAVLAVARDLFAERGYRATTVRDIADASGVLSGSLYHYFDSKETLIDEMLSSYLDELTIAYRNVVAQGGDAPATLARLVAAAFAAVEKHRAAGLVLHSERHHLARLPRFAHLVEREEEIEHLWSTVIERGKTTGQLRPDIDEHMTYRFVRDGICAAARWSRPATGLAEQFLSLLLDGLRG</sequence>
<evidence type="ECO:0000256" key="4">
    <source>
        <dbReference type="ARBA" id="ARBA00023163"/>
    </source>
</evidence>
<comment type="caution">
    <text evidence="7">The sequence shown here is derived from an EMBL/GenBank/DDBJ whole genome shotgun (WGS) entry which is preliminary data.</text>
</comment>
<dbReference type="AlphaFoldDB" id="A0A917U4Z9"/>
<evidence type="ECO:0000313" key="8">
    <source>
        <dbReference type="Proteomes" id="UP000642070"/>
    </source>
</evidence>
<dbReference type="InterPro" id="IPR036271">
    <property type="entry name" value="Tet_transcr_reg_TetR-rel_C_sf"/>
</dbReference>
<feature type="DNA-binding region" description="H-T-H motif" evidence="5">
    <location>
        <begin position="33"/>
        <end position="52"/>
    </location>
</feature>
<dbReference type="SUPFAM" id="SSF46689">
    <property type="entry name" value="Homeodomain-like"/>
    <property type="match status" value="1"/>
</dbReference>
<name>A0A917U4Z9_9ACTN</name>
<keyword evidence="1" id="KW-0678">Repressor</keyword>
<protein>
    <submittedName>
        <fullName evidence="7">Transcriptional regulator TetR family protein</fullName>
    </submittedName>
</protein>
<reference evidence="7" key="2">
    <citation type="submission" date="2020-09" db="EMBL/GenBank/DDBJ databases">
        <authorList>
            <person name="Sun Q."/>
            <person name="Ohkuma M."/>
        </authorList>
    </citation>
    <scope>NUCLEOTIDE SEQUENCE</scope>
    <source>
        <strain evidence="7">JCM 19831</strain>
    </source>
</reference>
<dbReference type="InterPro" id="IPR041490">
    <property type="entry name" value="KstR2_TetR_C"/>
</dbReference>
<keyword evidence="4" id="KW-0804">Transcription</keyword>
<evidence type="ECO:0000256" key="3">
    <source>
        <dbReference type="ARBA" id="ARBA00023125"/>
    </source>
</evidence>
<dbReference type="InterPro" id="IPR050109">
    <property type="entry name" value="HTH-type_TetR-like_transc_reg"/>
</dbReference>
<dbReference type="Gene3D" id="1.10.10.60">
    <property type="entry name" value="Homeodomain-like"/>
    <property type="match status" value="1"/>
</dbReference>
<dbReference type="SUPFAM" id="SSF48498">
    <property type="entry name" value="Tetracyclin repressor-like, C-terminal domain"/>
    <property type="match status" value="1"/>
</dbReference>
<dbReference type="Pfam" id="PF00440">
    <property type="entry name" value="TetR_N"/>
    <property type="match status" value="1"/>
</dbReference>
<dbReference type="GO" id="GO:0003700">
    <property type="term" value="F:DNA-binding transcription factor activity"/>
    <property type="evidence" value="ECO:0007669"/>
    <property type="project" value="TreeGrafter"/>
</dbReference>
<gene>
    <name evidence="7" type="ORF">GCM10007977_070600</name>
</gene>
<dbReference type="GO" id="GO:0000976">
    <property type="term" value="F:transcription cis-regulatory region binding"/>
    <property type="evidence" value="ECO:0007669"/>
    <property type="project" value="TreeGrafter"/>
</dbReference>
<dbReference type="InterPro" id="IPR001647">
    <property type="entry name" value="HTH_TetR"/>
</dbReference>
<dbReference type="RefSeq" id="WP_190254357.1">
    <property type="nucleotide sequence ID" value="NZ_BMPI01000042.1"/>
</dbReference>
<dbReference type="PROSITE" id="PS50977">
    <property type="entry name" value="HTH_TETR_2"/>
    <property type="match status" value="1"/>
</dbReference>
<reference evidence="7" key="1">
    <citation type="journal article" date="2014" name="Int. J. Syst. Evol. Microbiol.">
        <title>Complete genome sequence of Corynebacterium casei LMG S-19264T (=DSM 44701T), isolated from a smear-ripened cheese.</title>
        <authorList>
            <consortium name="US DOE Joint Genome Institute (JGI-PGF)"/>
            <person name="Walter F."/>
            <person name="Albersmeier A."/>
            <person name="Kalinowski J."/>
            <person name="Ruckert C."/>
        </authorList>
    </citation>
    <scope>NUCLEOTIDE SEQUENCE</scope>
    <source>
        <strain evidence="7">JCM 19831</strain>
    </source>
</reference>
<feature type="domain" description="HTH tetR-type" evidence="6">
    <location>
        <begin position="10"/>
        <end position="70"/>
    </location>
</feature>
<dbReference type="Gene3D" id="1.10.357.10">
    <property type="entry name" value="Tetracycline Repressor, domain 2"/>
    <property type="match status" value="1"/>
</dbReference>
<evidence type="ECO:0000313" key="7">
    <source>
        <dbReference type="EMBL" id="GGM58941.1"/>
    </source>
</evidence>
<dbReference type="InterPro" id="IPR009057">
    <property type="entry name" value="Homeodomain-like_sf"/>
</dbReference>
<organism evidence="7 8">
    <name type="scientific">Dactylosporangium sucinum</name>
    <dbReference type="NCBI Taxonomy" id="1424081"/>
    <lineage>
        <taxon>Bacteria</taxon>
        <taxon>Bacillati</taxon>
        <taxon>Actinomycetota</taxon>
        <taxon>Actinomycetes</taxon>
        <taxon>Micromonosporales</taxon>
        <taxon>Micromonosporaceae</taxon>
        <taxon>Dactylosporangium</taxon>
    </lineage>
</organism>
<evidence type="ECO:0000259" key="6">
    <source>
        <dbReference type="PROSITE" id="PS50977"/>
    </source>
</evidence>
<dbReference type="EMBL" id="BMPI01000042">
    <property type="protein sequence ID" value="GGM58941.1"/>
    <property type="molecule type" value="Genomic_DNA"/>
</dbReference>
<keyword evidence="2" id="KW-0805">Transcription regulation</keyword>
<evidence type="ECO:0000256" key="5">
    <source>
        <dbReference type="PROSITE-ProRule" id="PRU00335"/>
    </source>
</evidence>
<evidence type="ECO:0000256" key="1">
    <source>
        <dbReference type="ARBA" id="ARBA00022491"/>
    </source>
</evidence>
<dbReference type="PRINTS" id="PR00455">
    <property type="entry name" value="HTHTETR"/>
</dbReference>